<evidence type="ECO:0000313" key="2">
    <source>
        <dbReference type="EMBL" id="QXN75440.1"/>
    </source>
</evidence>
<feature type="region of interest" description="Disordered" evidence="1">
    <location>
        <begin position="230"/>
        <end position="249"/>
    </location>
</feature>
<reference evidence="2" key="1">
    <citation type="submission" date="2021-02" db="EMBL/GenBank/DDBJ databases">
        <title>The hidden world within plants: metatranscriptomics unveil the complexity of wood microbiomes in grapevine.</title>
        <authorList>
            <person name="Nerva L."/>
            <person name="Garcia J.F."/>
            <person name="Favaretto F."/>
            <person name="Giudice G."/>
            <person name="Moffa L."/>
            <person name="Dario C."/>
            <person name="Riccardo V."/>
            <person name="Gambino G."/>
            <person name="Chitarra W."/>
        </authorList>
    </citation>
    <scope>NUCLEOTIDE SEQUENCE</scope>
</reference>
<sequence>MWTGGAEETEKIGHSIVDCSVTYSFVDEGTFFKRLSNDAVARTVTWTVVDKPTWTEGTWYNWTNSIYEKRRAQVDVVNVDVSWPPTVPYGVGQKQAMAIKQSVPLTNVSAGDECAVLADFEFNSAFWIDPESYSFEVTYKNAFKTFTLLVPLIWDRRGYHSRVLAYFAAVALPVLPETPFLTATFSWTYGNASNAPSQDDTMSFSIRYDVMSVYMALKLTINRPWQDSDGKNIVKRPARPEEKGPSGLLELKGSAEVEIDDIEIIEKSMLAELVEASLEG</sequence>
<name>A0A8F5MKQ1_9VIRU</name>
<proteinExistence type="predicted"/>
<accession>A0A8F5MKQ1</accession>
<dbReference type="EMBL" id="MW648531">
    <property type="protein sequence ID" value="QXN75440.1"/>
    <property type="molecule type" value="Genomic_RNA"/>
</dbReference>
<evidence type="ECO:0000256" key="1">
    <source>
        <dbReference type="SAM" id="MobiDB-lite"/>
    </source>
</evidence>
<feature type="compositionally biased region" description="Basic and acidic residues" evidence="1">
    <location>
        <begin position="230"/>
        <end position="244"/>
    </location>
</feature>
<protein>
    <submittedName>
        <fullName evidence="2">Uncharacterized protein</fullName>
    </submittedName>
</protein>
<organism evidence="2">
    <name type="scientific">Grapevine-associated sobemo-like virus 1</name>
    <dbReference type="NCBI Taxonomy" id="2814415"/>
    <lineage>
        <taxon>Viruses</taxon>
        <taxon>Riboviria</taxon>
        <taxon>Orthornavirae</taxon>
        <taxon>Pisuviricota</taxon>
        <taxon>Pisoniviricetes</taxon>
        <taxon>Sobelivirales</taxon>
        <taxon>Solemoviridae</taxon>
    </lineage>
</organism>